<evidence type="ECO:0000259" key="5">
    <source>
        <dbReference type="PROSITE" id="PS50893"/>
    </source>
</evidence>
<comment type="similarity">
    <text evidence="1">Belongs to the ABC transporter superfamily.</text>
</comment>
<dbReference type="Pfam" id="PF00005">
    <property type="entry name" value="ABC_tran"/>
    <property type="match status" value="1"/>
</dbReference>
<dbReference type="PROSITE" id="PS00211">
    <property type="entry name" value="ABC_TRANSPORTER_1"/>
    <property type="match status" value="1"/>
</dbReference>
<dbReference type="EC" id="3.6.3.-" evidence="6"/>
<dbReference type="EMBL" id="CZKA01000023">
    <property type="protein sequence ID" value="CUR55745.1"/>
    <property type="molecule type" value="Genomic_DNA"/>
</dbReference>
<evidence type="ECO:0000256" key="1">
    <source>
        <dbReference type="ARBA" id="ARBA00005417"/>
    </source>
</evidence>
<dbReference type="InterPro" id="IPR003593">
    <property type="entry name" value="AAA+_ATPase"/>
</dbReference>
<dbReference type="PANTHER" id="PTHR43776:SF7">
    <property type="entry name" value="D,D-DIPEPTIDE TRANSPORT ATP-BINDING PROTEIN DDPF-RELATED"/>
    <property type="match status" value="1"/>
</dbReference>
<evidence type="ECO:0000256" key="2">
    <source>
        <dbReference type="ARBA" id="ARBA00022448"/>
    </source>
</evidence>
<dbReference type="InterPro" id="IPR050319">
    <property type="entry name" value="ABC_transp_ATP-bind"/>
</dbReference>
<name>A0A2P2C157_9ZZZZ</name>
<dbReference type="NCBIfam" id="TIGR01727">
    <property type="entry name" value="oligo_HPY"/>
    <property type="match status" value="1"/>
</dbReference>
<evidence type="ECO:0000256" key="3">
    <source>
        <dbReference type="ARBA" id="ARBA00022741"/>
    </source>
</evidence>
<protein>
    <submittedName>
        <fullName evidence="6">Oligopeptide transport protein (ABC superfamily, ATP-binding protein)</fullName>
        <ecNumber evidence="6">3.6.3.-</ecNumber>
    </submittedName>
</protein>
<evidence type="ECO:0000256" key="4">
    <source>
        <dbReference type="ARBA" id="ARBA00022840"/>
    </source>
</evidence>
<accession>A0A2P2C157</accession>
<gene>
    <name evidence="6" type="primary">oppF</name>
    <name evidence="6" type="ORF">NOCA230077</name>
</gene>
<dbReference type="InterPro" id="IPR003439">
    <property type="entry name" value="ABC_transporter-like_ATP-bd"/>
</dbReference>
<reference evidence="6" key="1">
    <citation type="submission" date="2015-08" db="EMBL/GenBank/DDBJ databases">
        <authorList>
            <person name="Babu N.S."/>
            <person name="Beckwith C.J."/>
            <person name="Beseler K.G."/>
            <person name="Brison A."/>
            <person name="Carone J.V."/>
            <person name="Caskin T.P."/>
            <person name="Diamond M."/>
            <person name="Durham M.E."/>
            <person name="Foxe J.M."/>
            <person name="Go M."/>
            <person name="Henderson B.A."/>
            <person name="Jones I.B."/>
            <person name="McGettigan J.A."/>
            <person name="Micheletti S.J."/>
            <person name="Nasrallah M.E."/>
            <person name="Ortiz D."/>
            <person name="Piller C.R."/>
            <person name="Privatt S.R."/>
            <person name="Schneider S.L."/>
            <person name="Sharp S."/>
            <person name="Smith T.C."/>
            <person name="Stanton J.D."/>
            <person name="Ullery H.E."/>
            <person name="Wilson R.J."/>
            <person name="Serrano M.G."/>
            <person name="Buck G."/>
            <person name="Lee V."/>
            <person name="Wang Y."/>
            <person name="Carvalho R."/>
            <person name="Voegtly L."/>
            <person name="Shi R."/>
            <person name="Duckworth R."/>
            <person name="Johnson A."/>
            <person name="Loviza R."/>
            <person name="Walstead R."/>
            <person name="Shah Z."/>
            <person name="Kiflezghi M."/>
            <person name="Wade K."/>
            <person name="Ball S.L."/>
            <person name="Bradley K.W."/>
            <person name="Asai D.J."/>
            <person name="Bowman C.A."/>
            <person name="Russell D.A."/>
            <person name="Pope W.H."/>
            <person name="Jacobs-Sera D."/>
            <person name="Hendrix R.W."/>
            <person name="Hatfull G.F."/>
        </authorList>
    </citation>
    <scope>NUCLEOTIDE SEQUENCE</scope>
</reference>
<dbReference type="SUPFAM" id="SSF52540">
    <property type="entry name" value="P-loop containing nucleoside triphosphate hydrolases"/>
    <property type="match status" value="1"/>
</dbReference>
<dbReference type="PROSITE" id="PS50893">
    <property type="entry name" value="ABC_TRANSPORTER_2"/>
    <property type="match status" value="1"/>
</dbReference>
<dbReference type="GO" id="GO:0016887">
    <property type="term" value="F:ATP hydrolysis activity"/>
    <property type="evidence" value="ECO:0007669"/>
    <property type="project" value="InterPro"/>
</dbReference>
<dbReference type="Gene3D" id="3.40.50.300">
    <property type="entry name" value="P-loop containing nucleotide triphosphate hydrolases"/>
    <property type="match status" value="1"/>
</dbReference>
<dbReference type="CDD" id="cd03257">
    <property type="entry name" value="ABC_NikE_OppD_transporters"/>
    <property type="match status" value="1"/>
</dbReference>
<dbReference type="SMART" id="SM00382">
    <property type="entry name" value="AAA"/>
    <property type="match status" value="1"/>
</dbReference>
<dbReference type="AlphaFoldDB" id="A0A2P2C157"/>
<keyword evidence="2" id="KW-0813">Transport</keyword>
<dbReference type="GO" id="GO:0005524">
    <property type="term" value="F:ATP binding"/>
    <property type="evidence" value="ECO:0007669"/>
    <property type="project" value="UniProtKB-KW"/>
</dbReference>
<dbReference type="InterPro" id="IPR013563">
    <property type="entry name" value="Oligopep_ABC_C"/>
</dbReference>
<dbReference type="InterPro" id="IPR017871">
    <property type="entry name" value="ABC_transporter-like_CS"/>
</dbReference>
<dbReference type="GO" id="GO:0015833">
    <property type="term" value="P:peptide transport"/>
    <property type="evidence" value="ECO:0007669"/>
    <property type="project" value="InterPro"/>
</dbReference>
<keyword evidence="6" id="KW-0378">Hydrolase</keyword>
<keyword evidence="3" id="KW-0547">Nucleotide-binding</keyword>
<feature type="domain" description="ABC transporter" evidence="5">
    <location>
        <begin position="16"/>
        <end position="254"/>
    </location>
</feature>
<dbReference type="GO" id="GO:0055085">
    <property type="term" value="P:transmembrane transport"/>
    <property type="evidence" value="ECO:0007669"/>
    <property type="project" value="UniProtKB-ARBA"/>
</dbReference>
<dbReference type="FunFam" id="3.40.50.300:FF:000016">
    <property type="entry name" value="Oligopeptide ABC transporter ATP-binding component"/>
    <property type="match status" value="1"/>
</dbReference>
<dbReference type="PANTHER" id="PTHR43776">
    <property type="entry name" value="TRANSPORT ATP-BINDING PROTEIN"/>
    <property type="match status" value="1"/>
</dbReference>
<dbReference type="InterPro" id="IPR027417">
    <property type="entry name" value="P-loop_NTPase"/>
</dbReference>
<proteinExistence type="inferred from homology"/>
<dbReference type="Pfam" id="PF08352">
    <property type="entry name" value="oligo_HPY"/>
    <property type="match status" value="1"/>
</dbReference>
<evidence type="ECO:0000313" key="6">
    <source>
        <dbReference type="EMBL" id="CUR55745.1"/>
    </source>
</evidence>
<keyword evidence="4 6" id="KW-0067">ATP-binding</keyword>
<organism evidence="6">
    <name type="scientific">metagenome</name>
    <dbReference type="NCBI Taxonomy" id="256318"/>
    <lineage>
        <taxon>unclassified sequences</taxon>
        <taxon>metagenomes</taxon>
    </lineage>
</organism>
<sequence>MSTSLAITDLVKDYPVRSGILNRRTATVRAVAGVSLAVDAGQTFGLVGETGCGKSTLGRCVVRLHDSDGGSVRLDDDDILGYDESRLRAVRRRIQLVFQDPYASLNPRLSVRQTLMEPLVIHDLHAGRREERVQELLDQVGLNPTHAGRFPHEFSGGQRQRIGIARALAVEPEVMVLDEPVSALDVSVQAGVLNLLDDLQQRLGLTYLFIAHDLSVVRHLSHRVGVMYLGRMVEQGPVDTLFEAPLHPYTQALLSAVPVPDPRIERTRERIILTGDVPSPANPPSGCRFRTRCWKAQDICSAVEPQPVDAGAGQLVACHFPELRTVL</sequence>